<dbReference type="GO" id="GO:0005634">
    <property type="term" value="C:nucleus"/>
    <property type="evidence" value="ECO:0007669"/>
    <property type="project" value="TreeGrafter"/>
</dbReference>
<protein>
    <recommendedName>
        <fullName evidence="2">MADF domain-containing protein</fullName>
    </recommendedName>
</protein>
<evidence type="ECO:0000313" key="3">
    <source>
        <dbReference type="EMBL" id="KAJ8930934.1"/>
    </source>
</evidence>
<sequence length="381" mass="43686">MEMIENLSVRDTVSYATCHDFCIGTRYEIHEELIEAVRNRTVLYDTNNPDYMRSKLKDEIWNEIAKKVNLKVGADAKNAWLKLRNCHRDALRRQRKCFKSGAAAVVVKPWKFQKQMEFLVPYMANRSRCGNIGDDSDYEESQEQAENTETENVEENVDTENVDTENTVNDNAEIDGVEVENSEHNEDDNNRDKTEKSVKSPATPSSSSTLTSVPRNKRFKKDDIGSVLKQSIQRHEQRAQDRALERKKLEQLKAPSDHLYHFFMSMYEITKTMPPASQHLVRNNVFQAVSQVEADLLNTTSAEHIPTHFQYQQPRFNQSRNSFNRFTYNNPSTSSNSALNSPYSSISTPLSSPPPCYENDMTSPTPSTSGNLINYINNFSE</sequence>
<dbReference type="InterPro" id="IPR006578">
    <property type="entry name" value="MADF-dom"/>
</dbReference>
<feature type="region of interest" description="Disordered" evidence="1">
    <location>
        <begin position="328"/>
        <end position="369"/>
    </location>
</feature>
<dbReference type="Pfam" id="PF10545">
    <property type="entry name" value="MADF_DNA_bdg"/>
    <property type="match status" value="1"/>
</dbReference>
<dbReference type="PANTHER" id="PTHR12243:SF67">
    <property type="entry name" value="COREPRESSOR OF PANGOLIN, ISOFORM A-RELATED"/>
    <property type="match status" value="1"/>
</dbReference>
<feature type="compositionally biased region" description="Basic and acidic residues" evidence="1">
    <location>
        <begin position="233"/>
        <end position="243"/>
    </location>
</feature>
<evidence type="ECO:0000313" key="4">
    <source>
        <dbReference type="Proteomes" id="UP001162156"/>
    </source>
</evidence>
<feature type="compositionally biased region" description="Low complexity" evidence="1">
    <location>
        <begin position="329"/>
        <end position="350"/>
    </location>
</feature>
<dbReference type="PANTHER" id="PTHR12243">
    <property type="entry name" value="MADF DOMAIN TRANSCRIPTION FACTOR"/>
    <property type="match status" value="1"/>
</dbReference>
<evidence type="ECO:0000259" key="2">
    <source>
        <dbReference type="PROSITE" id="PS51029"/>
    </source>
</evidence>
<dbReference type="AlphaFoldDB" id="A0AAV8WWU6"/>
<evidence type="ECO:0000256" key="1">
    <source>
        <dbReference type="SAM" id="MobiDB-lite"/>
    </source>
</evidence>
<dbReference type="Proteomes" id="UP001162156">
    <property type="component" value="Unassembled WGS sequence"/>
</dbReference>
<dbReference type="EMBL" id="JANEYF010004511">
    <property type="protein sequence ID" value="KAJ8930934.1"/>
    <property type="molecule type" value="Genomic_DNA"/>
</dbReference>
<feature type="region of interest" description="Disordered" evidence="1">
    <location>
        <begin position="131"/>
        <end position="243"/>
    </location>
</feature>
<dbReference type="PROSITE" id="PS51029">
    <property type="entry name" value="MADF"/>
    <property type="match status" value="1"/>
</dbReference>
<feature type="compositionally biased region" description="Low complexity" evidence="1">
    <location>
        <begin position="199"/>
        <end position="214"/>
    </location>
</feature>
<feature type="compositionally biased region" description="Polar residues" evidence="1">
    <location>
        <begin position="360"/>
        <end position="369"/>
    </location>
</feature>
<reference evidence="3" key="1">
    <citation type="journal article" date="2023" name="Insect Mol. Biol.">
        <title>Genome sequencing provides insights into the evolution of gene families encoding plant cell wall-degrading enzymes in longhorned beetles.</title>
        <authorList>
            <person name="Shin N.R."/>
            <person name="Okamura Y."/>
            <person name="Kirsch R."/>
            <person name="Pauchet Y."/>
        </authorList>
    </citation>
    <scope>NUCLEOTIDE SEQUENCE</scope>
    <source>
        <strain evidence="3">RBIC_L_NR</strain>
    </source>
</reference>
<feature type="compositionally biased region" description="Acidic residues" evidence="1">
    <location>
        <begin position="134"/>
        <end position="163"/>
    </location>
</feature>
<accession>A0AAV8WWU6</accession>
<name>A0AAV8WWU6_9CUCU</name>
<dbReference type="InterPro" id="IPR039353">
    <property type="entry name" value="TF_Adf1"/>
</dbReference>
<organism evidence="3 4">
    <name type="scientific">Rhamnusium bicolor</name>
    <dbReference type="NCBI Taxonomy" id="1586634"/>
    <lineage>
        <taxon>Eukaryota</taxon>
        <taxon>Metazoa</taxon>
        <taxon>Ecdysozoa</taxon>
        <taxon>Arthropoda</taxon>
        <taxon>Hexapoda</taxon>
        <taxon>Insecta</taxon>
        <taxon>Pterygota</taxon>
        <taxon>Neoptera</taxon>
        <taxon>Endopterygota</taxon>
        <taxon>Coleoptera</taxon>
        <taxon>Polyphaga</taxon>
        <taxon>Cucujiformia</taxon>
        <taxon>Chrysomeloidea</taxon>
        <taxon>Cerambycidae</taxon>
        <taxon>Lepturinae</taxon>
        <taxon>Rhagiini</taxon>
        <taxon>Rhamnusium</taxon>
    </lineage>
</organism>
<feature type="domain" description="MADF" evidence="2">
    <location>
        <begin position="32"/>
        <end position="124"/>
    </location>
</feature>
<feature type="compositionally biased region" description="Basic and acidic residues" evidence="1">
    <location>
        <begin position="181"/>
        <end position="198"/>
    </location>
</feature>
<proteinExistence type="predicted"/>
<keyword evidence="4" id="KW-1185">Reference proteome</keyword>
<gene>
    <name evidence="3" type="ORF">NQ314_016198</name>
</gene>
<dbReference type="SMART" id="SM00595">
    <property type="entry name" value="MADF"/>
    <property type="match status" value="1"/>
</dbReference>
<comment type="caution">
    <text evidence="3">The sequence shown here is derived from an EMBL/GenBank/DDBJ whole genome shotgun (WGS) entry which is preliminary data.</text>
</comment>
<dbReference type="GO" id="GO:0005667">
    <property type="term" value="C:transcription regulator complex"/>
    <property type="evidence" value="ECO:0007669"/>
    <property type="project" value="TreeGrafter"/>
</dbReference>
<dbReference type="GO" id="GO:0006357">
    <property type="term" value="P:regulation of transcription by RNA polymerase II"/>
    <property type="evidence" value="ECO:0007669"/>
    <property type="project" value="TreeGrafter"/>
</dbReference>